<dbReference type="STRING" id="1210089.GCA_001613165_05212"/>
<protein>
    <recommendedName>
        <fullName evidence="1">Protein kinase domain-containing protein</fullName>
    </recommendedName>
</protein>
<keyword evidence="3" id="KW-1185">Reference proteome</keyword>
<dbReference type="PROSITE" id="PS50011">
    <property type="entry name" value="PROTEIN_KINASE_DOM"/>
    <property type="match status" value="1"/>
</dbReference>
<dbReference type="InterPro" id="IPR000719">
    <property type="entry name" value="Prot_kinase_dom"/>
</dbReference>
<comment type="caution">
    <text evidence="2">The sequence shown here is derived from an EMBL/GenBank/DDBJ whole genome shotgun (WGS) entry which is preliminary data.</text>
</comment>
<dbReference type="EMBL" id="QQAZ01000006">
    <property type="protein sequence ID" value="RDI49959.1"/>
    <property type="molecule type" value="Genomic_DNA"/>
</dbReference>
<dbReference type="Proteomes" id="UP000255355">
    <property type="component" value="Unassembled WGS sequence"/>
</dbReference>
<gene>
    <name evidence="2" type="ORF">DFR68_106397</name>
</gene>
<evidence type="ECO:0000313" key="3">
    <source>
        <dbReference type="Proteomes" id="UP000255355"/>
    </source>
</evidence>
<dbReference type="AlphaFoldDB" id="A0A370H1R0"/>
<dbReference type="GO" id="GO:0005524">
    <property type="term" value="F:ATP binding"/>
    <property type="evidence" value="ECO:0007669"/>
    <property type="project" value="InterPro"/>
</dbReference>
<accession>A0A370H1R0</accession>
<dbReference type="SUPFAM" id="SSF56112">
    <property type="entry name" value="Protein kinase-like (PK-like)"/>
    <property type="match status" value="2"/>
</dbReference>
<dbReference type="GO" id="GO:0004672">
    <property type="term" value="F:protein kinase activity"/>
    <property type="evidence" value="ECO:0007669"/>
    <property type="project" value="InterPro"/>
</dbReference>
<dbReference type="Gene3D" id="3.30.200.20">
    <property type="entry name" value="Phosphorylase Kinase, domain 1"/>
    <property type="match status" value="1"/>
</dbReference>
<organism evidence="2 3">
    <name type="scientific">Nocardia mexicana</name>
    <dbReference type="NCBI Taxonomy" id="279262"/>
    <lineage>
        <taxon>Bacteria</taxon>
        <taxon>Bacillati</taxon>
        <taxon>Actinomycetota</taxon>
        <taxon>Actinomycetes</taxon>
        <taxon>Mycobacteriales</taxon>
        <taxon>Nocardiaceae</taxon>
        <taxon>Nocardia</taxon>
    </lineage>
</organism>
<evidence type="ECO:0000259" key="1">
    <source>
        <dbReference type="PROSITE" id="PS50011"/>
    </source>
</evidence>
<dbReference type="InterPro" id="IPR011009">
    <property type="entry name" value="Kinase-like_dom_sf"/>
</dbReference>
<reference evidence="2 3" key="1">
    <citation type="submission" date="2018-07" db="EMBL/GenBank/DDBJ databases">
        <title>Genomic Encyclopedia of Type Strains, Phase IV (KMG-IV): sequencing the most valuable type-strain genomes for metagenomic binning, comparative biology and taxonomic classification.</title>
        <authorList>
            <person name="Goeker M."/>
        </authorList>
    </citation>
    <scope>NUCLEOTIDE SEQUENCE [LARGE SCALE GENOMIC DNA]</scope>
    <source>
        <strain evidence="2 3">DSM 44952</strain>
    </source>
</reference>
<dbReference type="Gene3D" id="1.10.510.10">
    <property type="entry name" value="Transferase(Phosphotransferase) domain 1"/>
    <property type="match status" value="1"/>
</dbReference>
<evidence type="ECO:0000313" key="2">
    <source>
        <dbReference type="EMBL" id="RDI49959.1"/>
    </source>
</evidence>
<feature type="domain" description="Protein kinase" evidence="1">
    <location>
        <begin position="80"/>
        <end position="356"/>
    </location>
</feature>
<name>A0A370H1R0_9NOCA</name>
<sequence length="356" mass="39291">MTADMSRLHAHGAVSTALALHSDHALRELVDAAAPIGAGIGGRSALLEVAGTPVFVKRVPLTDLERRPEHVRSTANVFDLPQFYHYGVGLIGGAGFGAWRELAVHIMTTNWVLAAEYEGFPLMYHWRVLPGTTPLPEELADIDRAVAYWDGRPQVRHRIEALRDASASVVLFLEYIPQNLHQWLNTRIEAGGEVADRSCAMVERELAAGTAFMNGRGLLHLDAHFQNILTDGQRLYFGDFGLALSRGFDLAPEETAFFDRNQSYDSGYIATYLVIWLVTALYGLRPEDRETRAAMVRAIAEGKPPEGIGDGPAALLTRHAPAAAAMSAFWRAFQQENRSTPCPDEEIRHLLRRAAK</sequence>
<dbReference type="OrthoDB" id="4516319at2"/>
<proteinExistence type="predicted"/>